<organism evidence="2 3">
    <name type="scientific">Cytospora schulzeri</name>
    <dbReference type="NCBI Taxonomy" id="448051"/>
    <lineage>
        <taxon>Eukaryota</taxon>
        <taxon>Fungi</taxon>
        <taxon>Dikarya</taxon>
        <taxon>Ascomycota</taxon>
        <taxon>Pezizomycotina</taxon>
        <taxon>Sordariomycetes</taxon>
        <taxon>Sordariomycetidae</taxon>
        <taxon>Diaporthales</taxon>
        <taxon>Cytosporaceae</taxon>
        <taxon>Cytospora</taxon>
    </lineage>
</organism>
<dbReference type="InterPro" id="IPR052523">
    <property type="entry name" value="Trichothecene_AcTrans"/>
</dbReference>
<evidence type="ECO:0000313" key="2">
    <source>
        <dbReference type="EMBL" id="ROV98733.1"/>
    </source>
</evidence>
<sequence length="225" mass="25672">MSSLQIRYVRENELPAIVQLMINAFRGRAMNDSFFPERLRVNAGDADELEFRTRNISRDFGKRNRHHITVVDGDDRVLGYAEWTDGDDPVVDMTLEERDKKRAEGIKRLPKSFDLQAAERAMREAEPLSHRLKEELGKEGYENSWSLNAIAVDPAHQRRGIGKMLTQWGLERAEKECKNVHFLSSLSGAKLYRAMGFEEVGAGEILGGMEYAFVKRIAQGERVDS</sequence>
<dbReference type="PANTHER" id="PTHR42791">
    <property type="entry name" value="GNAT FAMILY ACETYLTRANSFERASE"/>
    <property type="match status" value="1"/>
</dbReference>
<dbReference type="Pfam" id="PF13508">
    <property type="entry name" value="Acetyltransf_7"/>
    <property type="match status" value="1"/>
</dbReference>
<accession>A0A423W5X4</accession>
<dbReference type="STRING" id="356882.A0A423W5X4"/>
<dbReference type="PANTHER" id="PTHR42791:SF16">
    <property type="entry name" value="N-ACETYLTRANSFERASE DOMAIN-CONTAINING PROTEIN"/>
    <property type="match status" value="1"/>
</dbReference>
<dbReference type="Gene3D" id="3.40.630.30">
    <property type="match status" value="1"/>
</dbReference>
<dbReference type="InterPro" id="IPR000182">
    <property type="entry name" value="GNAT_dom"/>
</dbReference>
<dbReference type="GO" id="GO:0016747">
    <property type="term" value="F:acyltransferase activity, transferring groups other than amino-acyl groups"/>
    <property type="evidence" value="ECO:0007669"/>
    <property type="project" value="InterPro"/>
</dbReference>
<proteinExistence type="predicted"/>
<protein>
    <recommendedName>
        <fullName evidence="1">N-acetyltransferase domain-containing protein</fullName>
    </recommendedName>
</protein>
<evidence type="ECO:0000259" key="1">
    <source>
        <dbReference type="PROSITE" id="PS51186"/>
    </source>
</evidence>
<dbReference type="CDD" id="cd04301">
    <property type="entry name" value="NAT_SF"/>
    <property type="match status" value="1"/>
</dbReference>
<comment type="caution">
    <text evidence="2">The sequence shown here is derived from an EMBL/GenBank/DDBJ whole genome shotgun (WGS) entry which is preliminary data.</text>
</comment>
<dbReference type="PROSITE" id="PS51186">
    <property type="entry name" value="GNAT"/>
    <property type="match status" value="1"/>
</dbReference>
<gene>
    <name evidence="2" type="ORF">VMCG_06704</name>
</gene>
<dbReference type="SUPFAM" id="SSF55729">
    <property type="entry name" value="Acyl-CoA N-acyltransferases (Nat)"/>
    <property type="match status" value="1"/>
</dbReference>
<dbReference type="OrthoDB" id="10017208at2759"/>
<dbReference type="AlphaFoldDB" id="A0A423W5X4"/>
<name>A0A423W5X4_9PEZI</name>
<keyword evidence="3" id="KW-1185">Reference proteome</keyword>
<reference evidence="2 3" key="1">
    <citation type="submission" date="2015-09" db="EMBL/GenBank/DDBJ databases">
        <title>Host preference determinants of Valsa canker pathogens revealed by comparative genomics.</title>
        <authorList>
            <person name="Yin Z."/>
            <person name="Huang L."/>
        </authorList>
    </citation>
    <scope>NUCLEOTIDE SEQUENCE [LARGE SCALE GENOMIC DNA]</scope>
    <source>
        <strain evidence="2 3">03-1</strain>
    </source>
</reference>
<dbReference type="Proteomes" id="UP000283895">
    <property type="component" value="Unassembled WGS sequence"/>
</dbReference>
<dbReference type="InterPro" id="IPR016181">
    <property type="entry name" value="Acyl_CoA_acyltransferase"/>
</dbReference>
<feature type="domain" description="N-acetyltransferase" evidence="1">
    <location>
        <begin position="4"/>
        <end position="218"/>
    </location>
</feature>
<dbReference type="EMBL" id="LKEA01000025">
    <property type="protein sequence ID" value="ROV98733.1"/>
    <property type="molecule type" value="Genomic_DNA"/>
</dbReference>
<evidence type="ECO:0000313" key="3">
    <source>
        <dbReference type="Proteomes" id="UP000283895"/>
    </source>
</evidence>